<feature type="region of interest" description="Disordered" evidence="1">
    <location>
        <begin position="1"/>
        <end position="60"/>
    </location>
</feature>
<dbReference type="HOGENOM" id="CLU_2944143_0_0_1"/>
<proteinExistence type="predicted"/>
<reference evidence="2 3" key="1">
    <citation type="journal article" date="2007" name="Nature">
        <title>Evolution of genes and genomes on the Drosophila phylogeny.</title>
        <authorList>
            <consortium name="Drosophila 12 Genomes Consortium"/>
            <person name="Clark A.G."/>
            <person name="Eisen M.B."/>
            <person name="Smith D.R."/>
            <person name="Bergman C.M."/>
            <person name="Oliver B."/>
            <person name="Markow T.A."/>
            <person name="Kaufman T.C."/>
            <person name="Kellis M."/>
            <person name="Gelbart W."/>
            <person name="Iyer V.N."/>
            <person name="Pollard D.A."/>
            <person name="Sackton T.B."/>
            <person name="Larracuente A.M."/>
            <person name="Singh N.D."/>
            <person name="Abad J.P."/>
            <person name="Abt D.N."/>
            <person name="Adryan B."/>
            <person name="Aguade M."/>
            <person name="Akashi H."/>
            <person name="Anderson W.W."/>
            <person name="Aquadro C.F."/>
            <person name="Ardell D.H."/>
            <person name="Arguello R."/>
            <person name="Artieri C.G."/>
            <person name="Barbash D.A."/>
            <person name="Barker D."/>
            <person name="Barsanti P."/>
            <person name="Batterham P."/>
            <person name="Batzoglou S."/>
            <person name="Begun D."/>
            <person name="Bhutkar A."/>
            <person name="Blanco E."/>
            <person name="Bosak S.A."/>
            <person name="Bradley R.K."/>
            <person name="Brand A.D."/>
            <person name="Brent M.R."/>
            <person name="Brooks A.N."/>
            <person name="Brown R.H."/>
            <person name="Butlin R.K."/>
            <person name="Caggese C."/>
            <person name="Calvi B.R."/>
            <person name="Bernardo de Carvalho A."/>
            <person name="Caspi A."/>
            <person name="Castrezana S."/>
            <person name="Celniker S.E."/>
            <person name="Chang J.L."/>
            <person name="Chapple C."/>
            <person name="Chatterji S."/>
            <person name="Chinwalla A."/>
            <person name="Civetta A."/>
            <person name="Clifton S.W."/>
            <person name="Comeron J.M."/>
            <person name="Costello J.C."/>
            <person name="Coyne J.A."/>
            <person name="Daub J."/>
            <person name="David R.G."/>
            <person name="Delcher A.L."/>
            <person name="Delehaunty K."/>
            <person name="Do C.B."/>
            <person name="Ebling H."/>
            <person name="Edwards K."/>
            <person name="Eickbush T."/>
            <person name="Evans J.D."/>
            <person name="Filipski A."/>
            <person name="Findeiss S."/>
            <person name="Freyhult E."/>
            <person name="Fulton L."/>
            <person name="Fulton R."/>
            <person name="Garcia A.C."/>
            <person name="Gardiner A."/>
            <person name="Garfield D.A."/>
            <person name="Garvin B.E."/>
            <person name="Gibson G."/>
            <person name="Gilbert D."/>
            <person name="Gnerre S."/>
            <person name="Godfrey J."/>
            <person name="Good R."/>
            <person name="Gotea V."/>
            <person name="Gravely B."/>
            <person name="Greenberg A.J."/>
            <person name="Griffiths-Jones S."/>
            <person name="Gross S."/>
            <person name="Guigo R."/>
            <person name="Gustafson E.A."/>
            <person name="Haerty W."/>
            <person name="Hahn M.W."/>
            <person name="Halligan D.L."/>
            <person name="Halpern A.L."/>
            <person name="Halter G.M."/>
            <person name="Han M.V."/>
            <person name="Heger A."/>
            <person name="Hillier L."/>
            <person name="Hinrichs A.S."/>
            <person name="Holmes I."/>
            <person name="Hoskins R.A."/>
            <person name="Hubisz M.J."/>
            <person name="Hultmark D."/>
            <person name="Huntley M.A."/>
            <person name="Jaffe D.B."/>
            <person name="Jagadeeshan S."/>
            <person name="Jeck W.R."/>
            <person name="Johnson J."/>
            <person name="Jones C.D."/>
            <person name="Jordan W.C."/>
            <person name="Karpen G.H."/>
            <person name="Kataoka E."/>
            <person name="Keightley P.D."/>
            <person name="Kheradpour P."/>
            <person name="Kirkness E.F."/>
            <person name="Koerich L.B."/>
            <person name="Kristiansen K."/>
            <person name="Kudrna D."/>
            <person name="Kulathinal R.J."/>
            <person name="Kumar S."/>
            <person name="Kwok R."/>
            <person name="Lander E."/>
            <person name="Langley C.H."/>
            <person name="Lapoint R."/>
            <person name="Lazzaro B.P."/>
            <person name="Lee S.J."/>
            <person name="Levesque L."/>
            <person name="Li R."/>
            <person name="Lin C.F."/>
            <person name="Lin M.F."/>
            <person name="Lindblad-Toh K."/>
            <person name="Llopart A."/>
            <person name="Long M."/>
            <person name="Low L."/>
            <person name="Lozovsky E."/>
            <person name="Lu J."/>
            <person name="Luo M."/>
            <person name="Machado C.A."/>
            <person name="Makalowski W."/>
            <person name="Marzo M."/>
            <person name="Matsuda M."/>
            <person name="Matzkin L."/>
            <person name="McAllister B."/>
            <person name="McBride C.S."/>
            <person name="McKernan B."/>
            <person name="McKernan K."/>
            <person name="Mendez-Lago M."/>
            <person name="Minx P."/>
            <person name="Mollenhauer M.U."/>
            <person name="Montooth K."/>
            <person name="Mount S.M."/>
            <person name="Mu X."/>
            <person name="Myers E."/>
            <person name="Negre B."/>
            <person name="Newfeld S."/>
            <person name="Nielsen R."/>
            <person name="Noor M.A."/>
            <person name="O'Grady P."/>
            <person name="Pachter L."/>
            <person name="Papaceit M."/>
            <person name="Parisi M.J."/>
            <person name="Parisi M."/>
            <person name="Parts L."/>
            <person name="Pedersen J.S."/>
            <person name="Pesole G."/>
            <person name="Phillippy A.M."/>
            <person name="Ponting C.P."/>
            <person name="Pop M."/>
            <person name="Porcelli D."/>
            <person name="Powell J.R."/>
            <person name="Prohaska S."/>
            <person name="Pruitt K."/>
            <person name="Puig M."/>
            <person name="Quesneville H."/>
            <person name="Ram K.R."/>
            <person name="Rand D."/>
            <person name="Rasmussen M.D."/>
            <person name="Reed L.K."/>
            <person name="Reenan R."/>
            <person name="Reily A."/>
            <person name="Remington K.A."/>
            <person name="Rieger T.T."/>
            <person name="Ritchie M.G."/>
            <person name="Robin C."/>
            <person name="Rogers Y.H."/>
            <person name="Rohde C."/>
            <person name="Rozas J."/>
            <person name="Rubenfield M.J."/>
            <person name="Ruiz A."/>
            <person name="Russo S."/>
            <person name="Salzberg S.L."/>
            <person name="Sanchez-Gracia A."/>
            <person name="Saranga D.J."/>
            <person name="Sato H."/>
            <person name="Schaeffer S.W."/>
            <person name="Schatz M.C."/>
            <person name="Schlenke T."/>
            <person name="Schwartz R."/>
            <person name="Segarra C."/>
            <person name="Singh R.S."/>
            <person name="Sirot L."/>
            <person name="Sirota M."/>
            <person name="Sisneros N.B."/>
            <person name="Smith C.D."/>
            <person name="Smith T.F."/>
            <person name="Spieth J."/>
            <person name="Stage D.E."/>
            <person name="Stark A."/>
            <person name="Stephan W."/>
            <person name="Strausberg R.L."/>
            <person name="Strempel S."/>
            <person name="Sturgill D."/>
            <person name="Sutton G."/>
            <person name="Sutton G.G."/>
            <person name="Tao W."/>
            <person name="Teichmann S."/>
            <person name="Tobari Y.N."/>
            <person name="Tomimura Y."/>
            <person name="Tsolas J.M."/>
            <person name="Valente V.L."/>
            <person name="Venter E."/>
            <person name="Venter J.C."/>
            <person name="Vicario S."/>
            <person name="Vieira F.G."/>
            <person name="Vilella A.J."/>
            <person name="Villasante A."/>
            <person name="Walenz B."/>
            <person name="Wang J."/>
            <person name="Wasserman M."/>
            <person name="Watts T."/>
            <person name="Wilson D."/>
            <person name="Wilson R.K."/>
            <person name="Wing R.A."/>
            <person name="Wolfner M.F."/>
            <person name="Wong A."/>
            <person name="Wong G.K."/>
            <person name="Wu C.I."/>
            <person name="Wu G."/>
            <person name="Yamamoto D."/>
            <person name="Yang H.P."/>
            <person name="Yang S.P."/>
            <person name="Yorke J.A."/>
            <person name="Yoshida K."/>
            <person name="Zdobnov E."/>
            <person name="Zhang P."/>
            <person name="Zhang Y."/>
            <person name="Zimin A.V."/>
            <person name="Baldwin J."/>
            <person name="Abdouelleil A."/>
            <person name="Abdulkadir J."/>
            <person name="Abebe A."/>
            <person name="Abera B."/>
            <person name="Abreu J."/>
            <person name="Acer S.C."/>
            <person name="Aftuck L."/>
            <person name="Alexander A."/>
            <person name="An P."/>
            <person name="Anderson E."/>
            <person name="Anderson S."/>
            <person name="Arachi H."/>
            <person name="Azer M."/>
            <person name="Bachantsang P."/>
            <person name="Barry A."/>
            <person name="Bayul T."/>
            <person name="Berlin A."/>
            <person name="Bessette D."/>
            <person name="Bloom T."/>
            <person name="Blye J."/>
            <person name="Boguslavskiy L."/>
            <person name="Bonnet C."/>
            <person name="Boukhgalter B."/>
            <person name="Bourzgui I."/>
            <person name="Brown A."/>
            <person name="Cahill P."/>
            <person name="Channer S."/>
            <person name="Cheshatsang Y."/>
            <person name="Chuda L."/>
            <person name="Citroen M."/>
            <person name="Collymore A."/>
            <person name="Cooke P."/>
            <person name="Costello M."/>
            <person name="D'Aco K."/>
            <person name="Daza R."/>
            <person name="De Haan G."/>
            <person name="DeGray S."/>
            <person name="DeMaso C."/>
            <person name="Dhargay N."/>
            <person name="Dooley K."/>
            <person name="Dooley E."/>
            <person name="Doricent M."/>
            <person name="Dorje P."/>
            <person name="Dorjee K."/>
            <person name="Dupes A."/>
            <person name="Elong R."/>
            <person name="Falk J."/>
            <person name="Farina A."/>
            <person name="Faro S."/>
            <person name="Ferguson D."/>
            <person name="Fisher S."/>
            <person name="Foley C.D."/>
            <person name="Franke A."/>
            <person name="Friedrich D."/>
            <person name="Gadbois L."/>
            <person name="Gearin G."/>
            <person name="Gearin C.R."/>
            <person name="Giannoukos G."/>
            <person name="Goode T."/>
            <person name="Graham J."/>
            <person name="Grandbois E."/>
            <person name="Grewal S."/>
            <person name="Gyaltsen K."/>
            <person name="Hafez N."/>
            <person name="Hagos B."/>
            <person name="Hall J."/>
            <person name="Henson C."/>
            <person name="Hollinger A."/>
            <person name="Honan T."/>
            <person name="Huard M.D."/>
            <person name="Hughes L."/>
            <person name="Hurhula B."/>
            <person name="Husby M.E."/>
            <person name="Kamat A."/>
            <person name="Kanga B."/>
            <person name="Kashin S."/>
            <person name="Khazanovich D."/>
            <person name="Kisner P."/>
            <person name="Lance K."/>
            <person name="Lara M."/>
            <person name="Lee W."/>
            <person name="Lennon N."/>
            <person name="Letendre F."/>
            <person name="LeVine R."/>
            <person name="Lipovsky A."/>
            <person name="Liu X."/>
            <person name="Liu J."/>
            <person name="Liu S."/>
            <person name="Lokyitsang T."/>
            <person name="Lokyitsang Y."/>
            <person name="Lubonja R."/>
            <person name="Lui A."/>
            <person name="MacDonald P."/>
            <person name="Magnisalis V."/>
            <person name="Maru K."/>
            <person name="Matthews C."/>
            <person name="McCusker W."/>
            <person name="McDonough S."/>
            <person name="Mehta T."/>
            <person name="Meldrim J."/>
            <person name="Meneus L."/>
            <person name="Mihai O."/>
            <person name="Mihalev A."/>
            <person name="Mihova T."/>
            <person name="Mittelman R."/>
            <person name="Mlenga V."/>
            <person name="Montmayeur A."/>
            <person name="Mulrain L."/>
            <person name="Navidi A."/>
            <person name="Naylor J."/>
            <person name="Negash T."/>
            <person name="Nguyen T."/>
            <person name="Nguyen N."/>
            <person name="Nicol R."/>
            <person name="Norbu C."/>
            <person name="Norbu N."/>
            <person name="Novod N."/>
            <person name="O'Neill B."/>
            <person name="Osman S."/>
            <person name="Markiewicz E."/>
            <person name="Oyono O.L."/>
            <person name="Patti C."/>
            <person name="Phunkhang P."/>
            <person name="Pierre F."/>
            <person name="Priest M."/>
            <person name="Raghuraman S."/>
            <person name="Rege F."/>
            <person name="Reyes R."/>
            <person name="Rise C."/>
            <person name="Rogov P."/>
            <person name="Ross K."/>
            <person name="Ryan E."/>
            <person name="Settipalli S."/>
            <person name="Shea T."/>
            <person name="Sherpa N."/>
            <person name="Shi L."/>
            <person name="Shih D."/>
            <person name="Sparrow T."/>
            <person name="Spaulding J."/>
            <person name="Stalker J."/>
            <person name="Stange-Thomann N."/>
            <person name="Stavropoulos S."/>
            <person name="Stone C."/>
            <person name="Strader C."/>
            <person name="Tesfaye S."/>
            <person name="Thomson T."/>
            <person name="Thoulutsang Y."/>
            <person name="Thoulutsang D."/>
            <person name="Topham K."/>
            <person name="Topping I."/>
            <person name="Tsamla T."/>
            <person name="Vassiliev H."/>
            <person name="Vo A."/>
            <person name="Wangchuk T."/>
            <person name="Wangdi T."/>
            <person name="Weiand M."/>
            <person name="Wilkinson J."/>
            <person name="Wilson A."/>
            <person name="Yadav S."/>
            <person name="Young G."/>
            <person name="Yu Q."/>
            <person name="Zembek L."/>
            <person name="Zhong D."/>
            <person name="Zimmer A."/>
            <person name="Zwirko Z."/>
            <person name="Jaffe D.B."/>
            <person name="Alvarez P."/>
            <person name="Brockman W."/>
            <person name="Butler J."/>
            <person name="Chin C."/>
            <person name="Gnerre S."/>
            <person name="Grabherr M."/>
            <person name="Kleber M."/>
            <person name="Mauceli E."/>
            <person name="MacCallum I."/>
        </authorList>
    </citation>
    <scope>NUCLEOTIDE SEQUENCE [LARGE SCALE GENOMIC DNA]</scope>
    <source>
        <strain evidence="3">MSH-3 / Tucson 14011-0111.49</strain>
    </source>
</reference>
<evidence type="ECO:0000313" key="3">
    <source>
        <dbReference type="Proteomes" id="UP000008744"/>
    </source>
</evidence>
<keyword evidence="3" id="KW-1185">Reference proteome</keyword>
<accession>B4H9Y5</accession>
<protein>
    <submittedName>
        <fullName evidence="2">GL15981</fullName>
    </submittedName>
</protein>
<dbReference type="Proteomes" id="UP000008744">
    <property type="component" value="Unassembled WGS sequence"/>
</dbReference>
<evidence type="ECO:0000313" key="2">
    <source>
        <dbReference type="EMBL" id="EDW36642.1"/>
    </source>
</evidence>
<evidence type="ECO:0000256" key="1">
    <source>
        <dbReference type="SAM" id="MobiDB-lite"/>
    </source>
</evidence>
<sequence length="60" mass="7231">MSRRKPMRIQLPNDGCTLQLDESPTMLRRPTEDAQGGRRNRRLYSEQEQEEQQEKQEQQE</sequence>
<gene>
    <name evidence="2" type="primary">Dper\GL15981</name>
    <name evidence="2" type="ORF">Dper_GL15981</name>
</gene>
<dbReference type="AlphaFoldDB" id="B4H9Y5"/>
<dbReference type="EMBL" id="CH479232">
    <property type="protein sequence ID" value="EDW36642.1"/>
    <property type="molecule type" value="Genomic_DNA"/>
</dbReference>
<organism evidence="3">
    <name type="scientific">Drosophila persimilis</name>
    <name type="common">Fruit fly</name>
    <dbReference type="NCBI Taxonomy" id="7234"/>
    <lineage>
        <taxon>Eukaryota</taxon>
        <taxon>Metazoa</taxon>
        <taxon>Ecdysozoa</taxon>
        <taxon>Arthropoda</taxon>
        <taxon>Hexapoda</taxon>
        <taxon>Insecta</taxon>
        <taxon>Pterygota</taxon>
        <taxon>Neoptera</taxon>
        <taxon>Endopterygota</taxon>
        <taxon>Diptera</taxon>
        <taxon>Brachycera</taxon>
        <taxon>Muscomorpha</taxon>
        <taxon>Ephydroidea</taxon>
        <taxon>Drosophilidae</taxon>
        <taxon>Drosophila</taxon>
        <taxon>Sophophora</taxon>
    </lineage>
</organism>
<dbReference type="SMR" id="B4H9Y5"/>
<name>B4H9Y5_DROPE</name>